<keyword evidence="2" id="KW-1185">Reference proteome</keyword>
<dbReference type="Proteomes" id="UP000594051">
    <property type="component" value="Segment"/>
</dbReference>
<dbReference type="KEGG" id="vg:65128914"/>
<protein>
    <submittedName>
        <fullName evidence="1">Uncharacterized protein</fullName>
    </submittedName>
</protein>
<reference evidence="1 2" key="1">
    <citation type="submission" date="2020-07" db="EMBL/GenBank/DDBJ databases">
        <title>Taxonomic proposal: Crassvirales, a new order of highly abundant and diverse bacterial viruses.</title>
        <authorList>
            <person name="Shkoporov A.N."/>
            <person name="Stockdale S.R."/>
            <person name="Guerin E."/>
            <person name="Ross R.P."/>
            <person name="Hill C."/>
        </authorList>
    </citation>
    <scope>NUCLEOTIDE SEQUENCE [LARGE SCALE GENOMIC DNA]</scope>
</reference>
<sequence length="184" mass="21281">MEITQTITNETINSQSITITVSTGEATSLKVYVDKYDNYRNISSVIDSDHNYTTEIECEKNTISTIKINNTEDFSFDSLLIVQVISNENSNNISILPVLFYKQLYDIKMHIIKQFHDICHDHVLRSKLLILNFREELLVNAVNLQFVKDSIIYYNDIMKMGNFHDLNKKRTSLCSPCKNNICSL</sequence>
<evidence type="ECO:0000313" key="2">
    <source>
        <dbReference type="Proteomes" id="UP000594051"/>
    </source>
</evidence>
<evidence type="ECO:0000313" key="1">
    <source>
        <dbReference type="EMBL" id="QOR58443.1"/>
    </source>
</evidence>
<proteinExistence type="predicted"/>
<dbReference type="RefSeq" id="YP_010110601.1">
    <property type="nucleotide sequence ID" value="NC_055872.1"/>
</dbReference>
<accession>A0A7M1RVK8</accession>
<name>A0A7M1RVK8_9CAUD</name>
<dbReference type="GeneID" id="65128914"/>
<organism evidence="1 2">
    <name type="scientific">uncultured phage cr118_1</name>
    <dbReference type="NCBI Taxonomy" id="2772063"/>
    <lineage>
        <taxon>Viruses</taxon>
        <taxon>Duplodnaviria</taxon>
        <taxon>Heunggongvirae</taxon>
        <taxon>Uroviricota</taxon>
        <taxon>Caudoviricetes</taxon>
        <taxon>Crassvirales</taxon>
        <taxon>Suoliviridae</taxon>
        <taxon>Uncouvirinae</taxon>
        <taxon>Besingivirus</taxon>
        <taxon>Besingivirus coli</taxon>
    </lineage>
</organism>
<dbReference type="EMBL" id="MT774379">
    <property type="protein sequence ID" value="QOR58443.1"/>
    <property type="molecule type" value="Genomic_DNA"/>
</dbReference>